<keyword evidence="11" id="KW-1185">Reference proteome</keyword>
<keyword evidence="3" id="KW-0309">Germination</keyword>
<comment type="subcellular location">
    <subcellularLocation>
        <location evidence="1">Membrane</location>
        <topology evidence="1">Lipid-anchor</topology>
    </subcellularLocation>
</comment>
<gene>
    <name evidence="10" type="ORF">ICC18_23995</name>
</gene>
<evidence type="ECO:0000259" key="9">
    <source>
        <dbReference type="Pfam" id="PF25198"/>
    </source>
</evidence>
<evidence type="ECO:0000256" key="2">
    <source>
        <dbReference type="ARBA" id="ARBA00007886"/>
    </source>
</evidence>
<evidence type="ECO:0000256" key="4">
    <source>
        <dbReference type="ARBA" id="ARBA00022729"/>
    </source>
</evidence>
<dbReference type="Pfam" id="PF25198">
    <property type="entry name" value="Spore_GerAC_N"/>
    <property type="match status" value="1"/>
</dbReference>
<keyword evidence="6" id="KW-0564">Palmitate</keyword>
<dbReference type="GO" id="GO:0016020">
    <property type="term" value="C:membrane"/>
    <property type="evidence" value="ECO:0007669"/>
    <property type="project" value="UniProtKB-SubCell"/>
</dbReference>
<dbReference type="Gene3D" id="3.30.300.210">
    <property type="entry name" value="Nutrient germinant receptor protein C, domain 3"/>
    <property type="match status" value="1"/>
</dbReference>
<evidence type="ECO:0000313" key="10">
    <source>
        <dbReference type="EMBL" id="MBD0383175.1"/>
    </source>
</evidence>
<name>A0A926KSJ0_9BACL</name>
<dbReference type="InterPro" id="IPR038501">
    <property type="entry name" value="Spore_GerAC_C_sf"/>
</dbReference>
<dbReference type="InterPro" id="IPR046953">
    <property type="entry name" value="Spore_GerAC-like_C"/>
</dbReference>
<dbReference type="RefSeq" id="WP_188176967.1">
    <property type="nucleotide sequence ID" value="NZ_JACVVD010000010.1"/>
</dbReference>
<dbReference type="InterPro" id="IPR008844">
    <property type="entry name" value="Spore_GerAC-like"/>
</dbReference>
<dbReference type="NCBIfam" id="TIGR02887">
    <property type="entry name" value="spore_ger_x_C"/>
    <property type="match status" value="1"/>
</dbReference>
<keyword evidence="7" id="KW-0449">Lipoprotein</keyword>
<dbReference type="PANTHER" id="PTHR35789">
    <property type="entry name" value="SPORE GERMINATION PROTEIN B3"/>
    <property type="match status" value="1"/>
</dbReference>
<feature type="domain" description="Spore germination GerAC-like C-terminal" evidence="8">
    <location>
        <begin position="214"/>
        <end position="378"/>
    </location>
</feature>
<evidence type="ECO:0000256" key="1">
    <source>
        <dbReference type="ARBA" id="ARBA00004635"/>
    </source>
</evidence>
<evidence type="ECO:0000256" key="7">
    <source>
        <dbReference type="ARBA" id="ARBA00023288"/>
    </source>
</evidence>
<evidence type="ECO:0000313" key="11">
    <source>
        <dbReference type="Proteomes" id="UP000650466"/>
    </source>
</evidence>
<dbReference type="AlphaFoldDB" id="A0A926KSJ0"/>
<keyword evidence="4" id="KW-0732">Signal</keyword>
<dbReference type="EMBL" id="JACVVD010000010">
    <property type="protein sequence ID" value="MBD0383175.1"/>
    <property type="molecule type" value="Genomic_DNA"/>
</dbReference>
<dbReference type="Proteomes" id="UP000650466">
    <property type="component" value="Unassembled WGS sequence"/>
</dbReference>
<proteinExistence type="inferred from homology"/>
<accession>A0A926KSJ0</accession>
<dbReference type="InterPro" id="IPR057336">
    <property type="entry name" value="GerAC_N"/>
</dbReference>
<evidence type="ECO:0000259" key="8">
    <source>
        <dbReference type="Pfam" id="PF05504"/>
    </source>
</evidence>
<evidence type="ECO:0000256" key="6">
    <source>
        <dbReference type="ARBA" id="ARBA00023139"/>
    </source>
</evidence>
<dbReference type="GO" id="GO:0009847">
    <property type="term" value="P:spore germination"/>
    <property type="evidence" value="ECO:0007669"/>
    <property type="project" value="InterPro"/>
</dbReference>
<feature type="domain" description="Spore germination protein N-terminal" evidence="9">
    <location>
        <begin position="23"/>
        <end position="192"/>
    </location>
</feature>
<comment type="caution">
    <text evidence="10">The sequence shown here is derived from an EMBL/GenBank/DDBJ whole genome shotgun (WGS) entry which is preliminary data.</text>
</comment>
<protein>
    <submittedName>
        <fullName evidence="10">Ger(X)C family spore germination protein</fullName>
    </submittedName>
</protein>
<dbReference type="PANTHER" id="PTHR35789:SF1">
    <property type="entry name" value="SPORE GERMINATION PROTEIN B3"/>
    <property type="match status" value="1"/>
</dbReference>
<comment type="similarity">
    <text evidence="2">Belongs to the GerABKC lipoprotein family.</text>
</comment>
<keyword evidence="5" id="KW-0472">Membrane</keyword>
<reference evidence="10" key="1">
    <citation type="submission" date="2020-09" db="EMBL/GenBank/DDBJ databases">
        <title>Draft Genome Sequence of Paenibacillus sp. WST5.</title>
        <authorList>
            <person name="Bao Z."/>
        </authorList>
    </citation>
    <scope>NUCLEOTIDE SEQUENCE</scope>
    <source>
        <strain evidence="10">WST5</strain>
    </source>
</reference>
<organism evidence="10 11">
    <name type="scientific">Paenibacillus sedimenti</name>
    <dbReference type="NCBI Taxonomy" id="2770274"/>
    <lineage>
        <taxon>Bacteria</taxon>
        <taxon>Bacillati</taxon>
        <taxon>Bacillota</taxon>
        <taxon>Bacilli</taxon>
        <taxon>Bacillales</taxon>
        <taxon>Paenibacillaceae</taxon>
        <taxon>Paenibacillus</taxon>
    </lineage>
</organism>
<dbReference type="Pfam" id="PF05504">
    <property type="entry name" value="Spore_GerAC"/>
    <property type="match status" value="1"/>
</dbReference>
<evidence type="ECO:0000256" key="3">
    <source>
        <dbReference type="ARBA" id="ARBA00022544"/>
    </source>
</evidence>
<evidence type="ECO:0000256" key="5">
    <source>
        <dbReference type="ARBA" id="ARBA00023136"/>
    </source>
</evidence>
<sequence>MIPQRAIGILLIALALVCTGCWDRKEVNDIALVIASSIDLHEDGRYSGMVQMAIPARQIGTAAEKTEKYFVLEGDGNNVMELVQQEQPKLSRRFFVSHRRVIFIGEKLARNGIKNLLDYFGRNPTTRLRTYVLVVKGGEGKDALTTDYPLEFVPSEAVREMENLIGATAVTLRDLMNSSAAEGVQPIMGAIELSKNTKEVQAKNRSKHTFNLNSTAVFKDLKLVGYLDAKQTQMLQWVTGKLKQSLITASLPDNQGVVSVRLIQASRVVDLSLKAGKLHISIHLKGNGAIEENVSQLNLVNPKYYYLVENEMNKQISQRMRKTIEYVQKNYNSDIFGFGETLHKKDNNTWKQHKEHWDKLFAEAEITVDVTFVVQRAGMSGPGLQLREKEMIK</sequence>